<dbReference type="GO" id="GO:0050830">
    <property type="term" value="P:defense response to Gram-positive bacterium"/>
    <property type="evidence" value="ECO:0007669"/>
    <property type="project" value="TreeGrafter"/>
</dbReference>
<evidence type="ECO:0000259" key="1">
    <source>
        <dbReference type="SMART" id="SM00208"/>
    </source>
</evidence>
<feature type="domain" description="TNFR-Cys" evidence="1">
    <location>
        <begin position="40"/>
        <end position="78"/>
    </location>
</feature>
<dbReference type="SMART" id="SM00208">
    <property type="entry name" value="TNFR"/>
    <property type="match status" value="1"/>
</dbReference>
<dbReference type="Gene3D" id="2.10.50.10">
    <property type="entry name" value="Tumor Necrosis Factor Receptor, subunit A, domain 2"/>
    <property type="match status" value="1"/>
</dbReference>
<keyword evidence="3" id="KW-1185">Reference proteome</keyword>
<gene>
    <name evidence="2" type="ORF">Q5P01_000448</name>
</gene>
<name>A0AA88IL39_CHASR</name>
<dbReference type="PANTHER" id="PTHR46838:SF1">
    <property type="entry name" value="TUMOR NECROSIS FACTOR RECEPTOR SUPERFAMILY MEMBER 14"/>
    <property type="match status" value="1"/>
</dbReference>
<dbReference type="GO" id="GO:0046642">
    <property type="term" value="P:negative regulation of alpha-beta T cell proliferation"/>
    <property type="evidence" value="ECO:0007669"/>
    <property type="project" value="TreeGrafter"/>
</dbReference>
<reference evidence="2" key="1">
    <citation type="submission" date="2023-07" db="EMBL/GenBank/DDBJ databases">
        <title>Chromosome-level Genome Assembly of Striped Snakehead (Channa striata).</title>
        <authorList>
            <person name="Liu H."/>
        </authorList>
    </citation>
    <scope>NUCLEOTIDE SEQUENCE</scope>
    <source>
        <strain evidence="2">Gz</strain>
        <tissue evidence="2">Muscle</tissue>
    </source>
</reference>
<dbReference type="GO" id="GO:2000406">
    <property type="term" value="P:positive regulation of T cell migration"/>
    <property type="evidence" value="ECO:0007669"/>
    <property type="project" value="TreeGrafter"/>
</dbReference>
<organism evidence="2 3">
    <name type="scientific">Channa striata</name>
    <name type="common">Snakehead murrel</name>
    <name type="synonym">Ophicephalus striatus</name>
    <dbReference type="NCBI Taxonomy" id="64152"/>
    <lineage>
        <taxon>Eukaryota</taxon>
        <taxon>Metazoa</taxon>
        <taxon>Chordata</taxon>
        <taxon>Craniata</taxon>
        <taxon>Vertebrata</taxon>
        <taxon>Euteleostomi</taxon>
        <taxon>Actinopterygii</taxon>
        <taxon>Neopterygii</taxon>
        <taxon>Teleostei</taxon>
        <taxon>Neoteleostei</taxon>
        <taxon>Acanthomorphata</taxon>
        <taxon>Anabantaria</taxon>
        <taxon>Anabantiformes</taxon>
        <taxon>Channoidei</taxon>
        <taxon>Channidae</taxon>
        <taxon>Channa</taxon>
    </lineage>
</organism>
<dbReference type="InterPro" id="IPR001368">
    <property type="entry name" value="TNFR/NGFR_Cys_rich_reg"/>
</dbReference>
<dbReference type="GO" id="GO:0002720">
    <property type="term" value="P:positive regulation of cytokine production involved in immune response"/>
    <property type="evidence" value="ECO:0007669"/>
    <property type="project" value="TreeGrafter"/>
</dbReference>
<proteinExistence type="predicted"/>
<dbReference type="GO" id="GO:0050829">
    <property type="term" value="P:defense response to Gram-negative bacterium"/>
    <property type="evidence" value="ECO:0007669"/>
    <property type="project" value="TreeGrafter"/>
</dbReference>
<dbReference type="EMBL" id="JAUPFM010000045">
    <property type="protein sequence ID" value="KAK2814442.1"/>
    <property type="molecule type" value="Genomic_DNA"/>
</dbReference>
<dbReference type="Proteomes" id="UP001187415">
    <property type="component" value="Unassembled WGS sequence"/>
</dbReference>
<evidence type="ECO:0000313" key="2">
    <source>
        <dbReference type="EMBL" id="KAK2814442.1"/>
    </source>
</evidence>
<dbReference type="GO" id="GO:0009897">
    <property type="term" value="C:external side of plasma membrane"/>
    <property type="evidence" value="ECO:0007669"/>
    <property type="project" value="TreeGrafter"/>
</dbReference>
<dbReference type="AlphaFoldDB" id="A0AA88IL39"/>
<sequence>MFHTIDNVLFSANRNRSPLQNPFEDVFSGTASSDTLCSRCPDGTFSDGTLTLCRPHTQCESQNLQLIKAGNAAADAECGEKSLNETRIVVGAVVVFIAKKKQVQIIPVWYVCEILLRTHLCRRS</sequence>
<protein>
    <recommendedName>
        <fullName evidence="1">TNFR-Cys domain-containing protein</fullName>
    </recommendedName>
</protein>
<evidence type="ECO:0000313" key="3">
    <source>
        <dbReference type="Proteomes" id="UP001187415"/>
    </source>
</evidence>
<comment type="caution">
    <text evidence="2">The sequence shown here is derived from an EMBL/GenBank/DDBJ whole genome shotgun (WGS) entry which is preliminary data.</text>
</comment>
<dbReference type="PANTHER" id="PTHR46838">
    <property type="entry name" value="TUMOR NECROSIS FACTOR RECEPTOR SUPERFAMILY MEMBER 14"/>
    <property type="match status" value="1"/>
</dbReference>
<accession>A0AA88IL39</accession>